<dbReference type="Gene3D" id="3.90.550.10">
    <property type="entry name" value="Spore Coat Polysaccharide Biosynthesis Protein SpsA, Chain A"/>
    <property type="match status" value="1"/>
</dbReference>
<evidence type="ECO:0000259" key="1">
    <source>
        <dbReference type="Pfam" id="PF00535"/>
    </source>
</evidence>
<name>A0ABX7S7S5_9BACT</name>
<dbReference type="InterPro" id="IPR019734">
    <property type="entry name" value="TPR_rpt"/>
</dbReference>
<evidence type="ECO:0000313" key="2">
    <source>
        <dbReference type="EMBL" id="QTA38638.1"/>
    </source>
</evidence>
<accession>A0ABX7S7S5</accession>
<proteinExistence type="predicted"/>
<dbReference type="SUPFAM" id="SSF48452">
    <property type="entry name" value="TPR-like"/>
    <property type="match status" value="1"/>
</dbReference>
<sequence length="867" mass="102707">MRNCLLSVAMIVKDEEHNIRRALESIKDIVDEIIVVDTGSTDKTPEIVKEYTDKLYFYEWTGNFSDARNYSLKFPTCEWVLIYDADEEVKADFKGIREFLKNLPENVNTVYLPTLSYLDWDLKKTEVASTPRVFRNGTVKYENIVHNQAKHKGKVVQAPFIIYHYGYIWTRELREKKYNRTRELIIKFLESKDIDAIERIYYLVQLYKTETLSKYKHRKIEVGWKTLNAIEQLREIPGIGLEFLYLFGFDCLNAGLYNLAERLFKMALKATPDFPDPYYGLIGVAEKRNDIDAQIEYGETFLKKVKFAEEHPEKFEWTITGFKFKAGVHTVLAKGYLNKNRLEKFKYHLEKIFEYIEETGEDIKKLTRILLTEITKVDQDEILKRIKPDFEKILNYMYEHNVHLNIWNVVYKYLENGISLSPELLSKFAKSDFEKLVVKKLERQEEDYLIEYAFGNSPEEVIKNYGIPALLFYFEYYQGEPVDLLKFLSSVRKFESSELKGVANALIADTYLKLGNFNGAINYYKKAIEESSELAEFVKPVIDDLKTKLDSEIEGTFDELKKYFGKRKEFLFDITKIYPKEELKYLHFISNTDFAKYISATSSDNEKIAEKLLKKIENKEDFPFFYYRLSKIYEKKPNEYRKAFELHIKACEENSILGDISLGKYEYNAFYPNVTYSFMKRDDRIVWVGNISEKISGLGVINPIRMWKKCEKFYYSYPYPSDEALNIYKERAKKTYKTTPYDVEIENILELILEMDVTDINLVGEIENDWIFEDIGVDLKKDSKNILVFKEVHYEHELSRLIKNAKKGAILFFVPVMDNREDIVWYNPEFRILRTTNQMVKEIKRFGYEIKKLKIFNKNLRGIIFER</sequence>
<dbReference type="InterPro" id="IPR011990">
    <property type="entry name" value="TPR-like_helical_dom_sf"/>
</dbReference>
<dbReference type="SMART" id="SM00028">
    <property type="entry name" value="TPR"/>
    <property type="match status" value="2"/>
</dbReference>
<dbReference type="InterPro" id="IPR029044">
    <property type="entry name" value="Nucleotide-diphossugar_trans"/>
</dbReference>
<dbReference type="CDD" id="cd02511">
    <property type="entry name" value="Beta4Glucosyltransferase"/>
    <property type="match status" value="1"/>
</dbReference>
<feature type="domain" description="Glycosyltransferase 2-like" evidence="1">
    <location>
        <begin position="7"/>
        <end position="125"/>
    </location>
</feature>
<dbReference type="RefSeq" id="WP_207567358.1">
    <property type="nucleotide sequence ID" value="NZ_CP071446.1"/>
</dbReference>
<dbReference type="PANTHER" id="PTHR43630">
    <property type="entry name" value="POLY-BETA-1,6-N-ACETYL-D-GLUCOSAMINE SYNTHASE"/>
    <property type="match status" value="1"/>
</dbReference>
<gene>
    <name evidence="2" type="ORF">JYK00_03775</name>
</gene>
<dbReference type="Proteomes" id="UP000671862">
    <property type="component" value="Chromosome"/>
</dbReference>
<dbReference type="PANTHER" id="PTHR43630:SF2">
    <property type="entry name" value="GLYCOSYLTRANSFERASE"/>
    <property type="match status" value="1"/>
</dbReference>
<evidence type="ECO:0000313" key="3">
    <source>
        <dbReference type="Proteomes" id="UP000671862"/>
    </source>
</evidence>
<dbReference type="Gene3D" id="1.25.40.10">
    <property type="entry name" value="Tetratricopeptide repeat domain"/>
    <property type="match status" value="1"/>
</dbReference>
<keyword evidence="3" id="KW-1185">Reference proteome</keyword>
<dbReference type="Pfam" id="PF00535">
    <property type="entry name" value="Glycos_transf_2"/>
    <property type="match status" value="1"/>
</dbReference>
<dbReference type="EMBL" id="CP071446">
    <property type="protein sequence ID" value="QTA38638.1"/>
    <property type="molecule type" value="Genomic_DNA"/>
</dbReference>
<reference evidence="2 3" key="1">
    <citation type="submission" date="2021-03" db="EMBL/GenBank/DDBJ databases">
        <title>Thermosipho ferrireducens sp.nov., an anaerobic thermophilic iron-reducing bacterium isolated from a deep-sea hydrothermal sulfide deposits.</title>
        <authorList>
            <person name="Zeng X."/>
            <person name="Chen Y."/>
            <person name="Shao Z."/>
        </authorList>
    </citation>
    <scope>NUCLEOTIDE SEQUENCE [LARGE SCALE GENOMIC DNA]</scope>
    <source>
        <strain evidence="2 3">JL129W03</strain>
    </source>
</reference>
<dbReference type="SUPFAM" id="SSF53448">
    <property type="entry name" value="Nucleotide-diphospho-sugar transferases"/>
    <property type="match status" value="1"/>
</dbReference>
<protein>
    <submittedName>
        <fullName evidence="2">Glycosyltransferase family 2 protein</fullName>
    </submittedName>
</protein>
<dbReference type="InterPro" id="IPR001173">
    <property type="entry name" value="Glyco_trans_2-like"/>
</dbReference>
<organism evidence="2 3">
    <name type="scientific">Thermosipho ferrireducens</name>
    <dbReference type="NCBI Taxonomy" id="2571116"/>
    <lineage>
        <taxon>Bacteria</taxon>
        <taxon>Thermotogati</taxon>
        <taxon>Thermotogota</taxon>
        <taxon>Thermotogae</taxon>
        <taxon>Thermotogales</taxon>
        <taxon>Fervidobacteriaceae</taxon>
        <taxon>Thermosipho</taxon>
    </lineage>
</organism>